<dbReference type="GO" id="GO:0003677">
    <property type="term" value="F:DNA binding"/>
    <property type="evidence" value="ECO:0007669"/>
    <property type="project" value="UniProtKB-UniRule"/>
</dbReference>
<feature type="domain" description="HTH tetR-type" evidence="7">
    <location>
        <begin position="4"/>
        <end position="64"/>
    </location>
</feature>
<evidence type="ECO:0000256" key="2">
    <source>
        <dbReference type="ARBA" id="ARBA00022491"/>
    </source>
</evidence>
<dbReference type="InterPro" id="IPR003012">
    <property type="entry name" value="Tet_transcr_reg_TetR"/>
</dbReference>
<dbReference type="AlphaFoldDB" id="A0A191UMY2"/>
<evidence type="ECO:0000256" key="3">
    <source>
        <dbReference type="ARBA" id="ARBA00023015"/>
    </source>
</evidence>
<accession>A0A191UMY2</accession>
<dbReference type="NCBIfam" id="NF010319">
    <property type="entry name" value="PRK13756.1"/>
    <property type="match status" value="1"/>
</dbReference>
<organism evidence="8">
    <name type="scientific">Pseudoalteromonas sp. 58</name>
    <dbReference type="NCBI Taxonomy" id="1854713"/>
    <lineage>
        <taxon>Bacteria</taxon>
        <taxon>Pseudomonadati</taxon>
        <taxon>Pseudomonadota</taxon>
        <taxon>Gammaproteobacteria</taxon>
        <taxon>Alteromonadales</taxon>
        <taxon>Pseudoalteromonadaceae</taxon>
        <taxon>Pseudoalteromonas</taxon>
    </lineage>
</organism>
<dbReference type="EMBL" id="KU306393">
    <property type="protein sequence ID" value="ANJ02875.1"/>
    <property type="molecule type" value="Genomic_DNA"/>
</dbReference>
<comment type="function">
    <text evidence="1">TetR is the repressor of the tetracycline resistance element; its N-terminal region forms a helix-turn-helix structure and binds DNA. Binding of tetracycline to TetR reduces the repressor affinity for the tetracycline resistance gene (tetA) promoter operator sites.</text>
</comment>
<dbReference type="Pfam" id="PF00440">
    <property type="entry name" value="TetR_N"/>
    <property type="match status" value="1"/>
</dbReference>
<dbReference type="SUPFAM" id="SSF48498">
    <property type="entry name" value="Tetracyclin repressor-like, C-terminal domain"/>
    <property type="match status" value="1"/>
</dbReference>
<reference evidence="8" key="1">
    <citation type="submission" date="2015-12" db="EMBL/GenBank/DDBJ databases">
        <title>ISCR2 is associated with the multiple resistance genes dissemination among Vibrio spp. and Pseudoalteromonas spp. isolated from farmed fish.</title>
        <authorList>
            <person name="Xu Y."/>
            <person name="Feng J."/>
        </authorList>
    </citation>
    <scope>NUCLEOTIDE SEQUENCE</scope>
    <source>
        <strain evidence="8">58</strain>
    </source>
</reference>
<dbReference type="Pfam" id="PF02909">
    <property type="entry name" value="TetR_C_1"/>
    <property type="match status" value="1"/>
</dbReference>
<dbReference type="InterPro" id="IPR009057">
    <property type="entry name" value="Homeodomain-like_sf"/>
</dbReference>
<dbReference type="InterPro" id="IPR001647">
    <property type="entry name" value="HTH_TetR"/>
</dbReference>
<keyword evidence="2" id="KW-0678">Repressor</keyword>
<dbReference type="PROSITE" id="PS01081">
    <property type="entry name" value="HTH_TETR_1"/>
    <property type="match status" value="1"/>
</dbReference>
<dbReference type="PROSITE" id="PS50977">
    <property type="entry name" value="HTH_TETR_2"/>
    <property type="match status" value="1"/>
</dbReference>
<name>A0A191UMY2_9GAMM</name>
<dbReference type="InterPro" id="IPR023772">
    <property type="entry name" value="DNA-bd_HTH_TetR-type_CS"/>
</dbReference>
<evidence type="ECO:0000259" key="7">
    <source>
        <dbReference type="PROSITE" id="PS50977"/>
    </source>
</evidence>
<evidence type="ECO:0000313" key="8">
    <source>
        <dbReference type="EMBL" id="ANJ02875.1"/>
    </source>
</evidence>
<keyword evidence="3" id="KW-0805">Transcription regulation</keyword>
<feature type="DNA-binding region" description="H-T-H motif" evidence="6">
    <location>
        <begin position="27"/>
        <end position="46"/>
    </location>
</feature>
<dbReference type="InterPro" id="IPR004111">
    <property type="entry name" value="Repressor_TetR_C"/>
</dbReference>
<evidence type="ECO:0000256" key="5">
    <source>
        <dbReference type="ARBA" id="ARBA00023163"/>
    </source>
</evidence>
<dbReference type="GO" id="GO:0046677">
    <property type="term" value="P:response to antibiotic"/>
    <property type="evidence" value="ECO:0007669"/>
    <property type="project" value="InterPro"/>
</dbReference>
<protein>
    <submittedName>
        <fullName evidence="8">Tetracycline resistance repressor protein TetR</fullName>
    </submittedName>
</protein>
<keyword evidence="5" id="KW-0804">Transcription</keyword>
<dbReference type="PRINTS" id="PR00455">
    <property type="entry name" value="HTHTETR"/>
</dbReference>
<evidence type="ECO:0000256" key="4">
    <source>
        <dbReference type="ARBA" id="ARBA00023125"/>
    </source>
</evidence>
<dbReference type="SUPFAM" id="SSF46689">
    <property type="entry name" value="Homeodomain-like"/>
    <property type="match status" value="1"/>
</dbReference>
<sequence length="210" mass="23990">MMARLDKKRVIESALALLDEVGMEGLTTRKLAQKLNIEQPSLYWHVKNKRALLDALSVEILLRHHDHFQPQKGEYWADFLRENAKSFRRALLSHRDAAKIHLGTRPSPEQFETVEAQLAFLCEQGFSLEEALYTLGIVSHFTLGSVLEEREYLEAMRDDDPAIHAAMPPLLTKALEIMEQDTGEKPFLFGLEVIILGLEAKQKQKKGNQE</sequence>
<proteinExistence type="predicted"/>
<dbReference type="GO" id="GO:0045892">
    <property type="term" value="P:negative regulation of DNA-templated transcription"/>
    <property type="evidence" value="ECO:0007669"/>
    <property type="project" value="InterPro"/>
</dbReference>
<dbReference type="PRINTS" id="PR00400">
    <property type="entry name" value="TETREPRESSOR"/>
</dbReference>
<dbReference type="InterPro" id="IPR036271">
    <property type="entry name" value="Tet_transcr_reg_TetR-rel_C_sf"/>
</dbReference>
<keyword evidence="4 6" id="KW-0238">DNA-binding</keyword>
<dbReference type="Gene3D" id="1.10.10.60">
    <property type="entry name" value="Homeodomain-like"/>
    <property type="match status" value="1"/>
</dbReference>
<gene>
    <name evidence="8" type="primary">tetR</name>
</gene>
<evidence type="ECO:0000256" key="1">
    <source>
        <dbReference type="ARBA" id="ARBA00002856"/>
    </source>
</evidence>
<dbReference type="Gene3D" id="1.10.357.10">
    <property type="entry name" value="Tetracycline Repressor, domain 2"/>
    <property type="match status" value="1"/>
</dbReference>
<evidence type="ECO:0000256" key="6">
    <source>
        <dbReference type="PROSITE-ProRule" id="PRU00335"/>
    </source>
</evidence>